<dbReference type="KEGG" id="smao:CAG99_05530"/>
<protein>
    <submittedName>
        <fullName evidence="2">DUF397 domain-containing protein</fullName>
    </submittedName>
</protein>
<keyword evidence="3" id="KW-1185">Reference proteome</keyword>
<organism evidence="2 3">
    <name type="scientific">Streptomyces marincola</name>
    <dbReference type="NCBI Taxonomy" id="2878388"/>
    <lineage>
        <taxon>Bacteria</taxon>
        <taxon>Bacillati</taxon>
        <taxon>Actinomycetota</taxon>
        <taxon>Actinomycetes</taxon>
        <taxon>Kitasatosporales</taxon>
        <taxon>Streptomycetaceae</taxon>
        <taxon>Streptomyces</taxon>
    </lineage>
</organism>
<dbReference type="AlphaFoldDB" id="A0A1W7CUL7"/>
<dbReference type="Proteomes" id="UP000194218">
    <property type="component" value="Chromosome"/>
</dbReference>
<reference evidence="2 3" key="1">
    <citation type="submission" date="2017-05" db="EMBL/GenBank/DDBJ databases">
        <title>Complete genome sequence of Streptomyces sp. SCSIO 03032 revealed the diverse biosynthetic pathways for its bioactive secondary metabolites.</title>
        <authorList>
            <person name="Ma L."/>
            <person name="Zhu Y."/>
            <person name="Zhang W."/>
            <person name="Zhang G."/>
            <person name="Tian X."/>
            <person name="Zhang S."/>
            <person name="Zhang C."/>
        </authorList>
    </citation>
    <scope>NUCLEOTIDE SEQUENCE [LARGE SCALE GENOMIC DNA]</scope>
    <source>
        <strain evidence="2 3">SCSIO 03032</strain>
    </source>
</reference>
<name>A0A1W7CUL7_9ACTN</name>
<dbReference type="EMBL" id="CP021121">
    <property type="protein sequence ID" value="ARQ68379.1"/>
    <property type="molecule type" value="Genomic_DNA"/>
</dbReference>
<sequence>MKAIADASVLGGWRKSSRSNNGEGGCVEVVDGFAAGVPVRDSKVPAGPALVMPFVGWESFVAAVKRAGLPPR</sequence>
<evidence type="ECO:0000259" key="1">
    <source>
        <dbReference type="Pfam" id="PF04149"/>
    </source>
</evidence>
<evidence type="ECO:0000313" key="3">
    <source>
        <dbReference type="Proteomes" id="UP000194218"/>
    </source>
</evidence>
<gene>
    <name evidence="2" type="ORF">CAG99_05530</name>
</gene>
<proteinExistence type="predicted"/>
<dbReference type="RefSeq" id="WP_086157888.1">
    <property type="nucleotide sequence ID" value="NZ_CP021121.1"/>
</dbReference>
<dbReference type="OrthoDB" id="4570646at2"/>
<accession>A0A1W7CUL7</accession>
<dbReference type="Pfam" id="PF04149">
    <property type="entry name" value="DUF397"/>
    <property type="match status" value="1"/>
</dbReference>
<feature type="domain" description="DUF397" evidence="1">
    <location>
        <begin position="12"/>
        <end position="65"/>
    </location>
</feature>
<dbReference type="InterPro" id="IPR007278">
    <property type="entry name" value="DUF397"/>
</dbReference>
<evidence type="ECO:0000313" key="2">
    <source>
        <dbReference type="EMBL" id="ARQ68379.1"/>
    </source>
</evidence>